<keyword evidence="5 10" id="KW-1133">Transmembrane helix</keyword>
<sequence>MVLLICLQAKNQKRDFQDVQRNRSDTFARMADSSNLGTPLLEPHPRTRRGCLARPYRRVCDFVASLPAALKRSYSSVKTSFTSFFLTIWTSAKKEPAKTIHAFKMGLALSLAFLLVLLKAPYAIIGSHAIWAIMTVVVVFEFSIGATLSKGYNRGAGTLAAGILAVVLGQLARLCGHVAYPVVVGLSIFLVGGVVTFARLWPSWKTYEFGFRTFLITFSLIMVAEYRQGDPLDTAINRFLIILMGAGIGLSVNLFVLPLWAGEELHDFIAKNFESVADSLEVCVEEYLKGTVLERVPSKIFMGLAADDPVYKGYRNALVSASKEESLASFAVWEPPHGRFRRFKYPWLQYQKVGAVLRHCTYSVVALHGCLRSAIQAPLPVRLLFETELREVSVEGAKVLRKLGKQVQNMQKGDPAEILDGVRHAVERLQQSLYLNSYLLIKQENGFDDDIPDDLSLSVLPELKKFEHLDHHNGFFRTGSVHKMGIAYSHDDLIESKRRCFKKLNSWPSRPIDDFDFAKDSVLEQRVRVLESASALSLGTFATLLMEVALRLDYVVEVVDELADLAKFKYPEEDAKSVHSKTSGNQVENMVTTGQKNC</sequence>
<dbReference type="GO" id="GO:0015743">
    <property type="term" value="P:malate transport"/>
    <property type="evidence" value="ECO:0007669"/>
    <property type="project" value="InterPro"/>
</dbReference>
<evidence type="ECO:0000256" key="9">
    <source>
        <dbReference type="SAM" id="MobiDB-lite"/>
    </source>
</evidence>
<feature type="transmembrane region" description="Helical" evidence="10">
    <location>
        <begin position="128"/>
        <end position="148"/>
    </location>
</feature>
<dbReference type="GO" id="GO:0016020">
    <property type="term" value="C:membrane"/>
    <property type="evidence" value="ECO:0007669"/>
    <property type="project" value="UniProtKB-SubCell"/>
</dbReference>
<evidence type="ECO:0000313" key="11">
    <source>
        <dbReference type="EMBL" id="KAI5081057.1"/>
    </source>
</evidence>
<feature type="transmembrane region" description="Helical" evidence="10">
    <location>
        <begin position="239"/>
        <end position="261"/>
    </location>
</feature>
<proteinExistence type="inferred from homology"/>
<evidence type="ECO:0000256" key="8">
    <source>
        <dbReference type="ARBA" id="ARBA00023303"/>
    </source>
</evidence>
<evidence type="ECO:0000256" key="7">
    <source>
        <dbReference type="ARBA" id="ARBA00023136"/>
    </source>
</evidence>
<evidence type="ECO:0000256" key="1">
    <source>
        <dbReference type="ARBA" id="ARBA00004141"/>
    </source>
</evidence>
<evidence type="ECO:0000313" key="12">
    <source>
        <dbReference type="Proteomes" id="UP000886520"/>
    </source>
</evidence>
<dbReference type="OrthoDB" id="68611at2759"/>
<feature type="transmembrane region" description="Helical" evidence="10">
    <location>
        <begin position="155"/>
        <end position="172"/>
    </location>
</feature>
<keyword evidence="7 10" id="KW-0472">Membrane</keyword>
<keyword evidence="6" id="KW-0406">Ion transport</keyword>
<name>A0A9D4V8X3_ADICA</name>
<comment type="similarity">
    <text evidence="2">Belongs to the aromatic acid exporter (TC 2.A.85) family.</text>
</comment>
<dbReference type="AlphaFoldDB" id="A0A9D4V8X3"/>
<organism evidence="11 12">
    <name type="scientific">Adiantum capillus-veneris</name>
    <name type="common">Maidenhair fern</name>
    <dbReference type="NCBI Taxonomy" id="13818"/>
    <lineage>
        <taxon>Eukaryota</taxon>
        <taxon>Viridiplantae</taxon>
        <taxon>Streptophyta</taxon>
        <taxon>Embryophyta</taxon>
        <taxon>Tracheophyta</taxon>
        <taxon>Polypodiopsida</taxon>
        <taxon>Polypodiidae</taxon>
        <taxon>Polypodiales</taxon>
        <taxon>Pteridineae</taxon>
        <taxon>Pteridaceae</taxon>
        <taxon>Vittarioideae</taxon>
        <taxon>Adiantum</taxon>
    </lineage>
</organism>
<gene>
    <name evidence="11" type="ORF">GOP47_0004240</name>
</gene>
<evidence type="ECO:0000256" key="5">
    <source>
        <dbReference type="ARBA" id="ARBA00022989"/>
    </source>
</evidence>
<protein>
    <recommendedName>
        <fullName evidence="13">Aluminum-activated malate transporter</fullName>
    </recommendedName>
</protein>
<feature type="compositionally biased region" description="Polar residues" evidence="9">
    <location>
        <begin position="580"/>
        <end position="598"/>
    </location>
</feature>
<evidence type="ECO:0000256" key="4">
    <source>
        <dbReference type="ARBA" id="ARBA00022692"/>
    </source>
</evidence>
<comment type="caution">
    <text evidence="11">The sequence shown here is derived from an EMBL/GenBank/DDBJ whole genome shotgun (WGS) entry which is preliminary data.</text>
</comment>
<evidence type="ECO:0008006" key="13">
    <source>
        <dbReference type="Google" id="ProtNLM"/>
    </source>
</evidence>
<feature type="transmembrane region" description="Helical" evidence="10">
    <location>
        <begin position="102"/>
        <end position="122"/>
    </location>
</feature>
<comment type="subcellular location">
    <subcellularLocation>
        <location evidence="1">Membrane</location>
        <topology evidence="1">Multi-pass membrane protein</topology>
    </subcellularLocation>
</comment>
<feature type="region of interest" description="Disordered" evidence="9">
    <location>
        <begin position="577"/>
        <end position="598"/>
    </location>
</feature>
<dbReference type="EMBL" id="JABFUD020000004">
    <property type="protein sequence ID" value="KAI5081057.1"/>
    <property type="molecule type" value="Genomic_DNA"/>
</dbReference>
<dbReference type="GO" id="GO:0034220">
    <property type="term" value="P:monoatomic ion transmembrane transport"/>
    <property type="evidence" value="ECO:0007669"/>
    <property type="project" value="UniProtKB-KW"/>
</dbReference>
<dbReference type="Proteomes" id="UP000886520">
    <property type="component" value="Chromosome 4"/>
</dbReference>
<feature type="transmembrane region" description="Helical" evidence="10">
    <location>
        <begin position="178"/>
        <end position="197"/>
    </location>
</feature>
<keyword evidence="3" id="KW-0813">Transport</keyword>
<evidence type="ECO:0000256" key="2">
    <source>
        <dbReference type="ARBA" id="ARBA00007079"/>
    </source>
</evidence>
<accession>A0A9D4V8X3</accession>
<keyword evidence="12" id="KW-1185">Reference proteome</keyword>
<dbReference type="Pfam" id="PF11744">
    <property type="entry name" value="ALMT"/>
    <property type="match status" value="1"/>
</dbReference>
<evidence type="ECO:0000256" key="10">
    <source>
        <dbReference type="SAM" id="Phobius"/>
    </source>
</evidence>
<keyword evidence="4 10" id="KW-0812">Transmembrane</keyword>
<evidence type="ECO:0000256" key="6">
    <source>
        <dbReference type="ARBA" id="ARBA00023065"/>
    </source>
</evidence>
<reference evidence="11" key="1">
    <citation type="submission" date="2021-01" db="EMBL/GenBank/DDBJ databases">
        <title>Adiantum capillus-veneris genome.</title>
        <authorList>
            <person name="Fang Y."/>
            <person name="Liao Q."/>
        </authorList>
    </citation>
    <scope>NUCLEOTIDE SEQUENCE</scope>
    <source>
        <strain evidence="11">H3</strain>
        <tissue evidence="11">Leaf</tissue>
    </source>
</reference>
<dbReference type="PANTHER" id="PTHR31086">
    <property type="entry name" value="ALUMINUM-ACTIVATED MALATE TRANSPORTER 10"/>
    <property type="match status" value="1"/>
</dbReference>
<keyword evidence="8" id="KW-0407">Ion channel</keyword>
<evidence type="ECO:0000256" key="3">
    <source>
        <dbReference type="ARBA" id="ARBA00022448"/>
    </source>
</evidence>
<dbReference type="InterPro" id="IPR020966">
    <property type="entry name" value="ALMT"/>
</dbReference>